<sequence length="303" mass="32125">MNALLYLSVVLIWGTTWIAIKMQLGEVPVSLSIGWRFALAAAVLFAILAVRRQLKPLPRQAWGLVFAQGLCLFCVNFLCFYHAGDYITTGLEAVVFSTAALWNAVNARLFLGRRIAPNVILGGAVGLLGLLALFSPEFSHTSGMRTAIGLGLSLVGTLCFSAGNLLSARLQSLGLKPLYTNAWGMLSGALVLLVGSAAAGVPFVFDPSPGYVGALLYLAIPGSVIGFTAYLMLVGRLGPERAAYCTVLFPLVALNISVFAEGYVWTPLALAGVALVMLGNWLVFRPASAGSGWPLWRRAKSGC</sequence>
<keyword evidence="3 6" id="KW-0812">Transmembrane</keyword>
<protein>
    <submittedName>
        <fullName evidence="8">EamA/RhaT family transporter</fullName>
    </submittedName>
</protein>
<dbReference type="SUPFAM" id="SSF103481">
    <property type="entry name" value="Multidrug resistance efflux transporter EmrE"/>
    <property type="match status" value="2"/>
</dbReference>
<dbReference type="RefSeq" id="WP_028499490.1">
    <property type="nucleotide sequence ID" value="NZ_CP028519.1"/>
</dbReference>
<gene>
    <name evidence="8" type="ORF">DAI18_07360</name>
</gene>
<feature type="domain" description="EamA" evidence="7">
    <location>
        <begin position="148"/>
        <end position="284"/>
    </location>
</feature>
<accession>A0A2S0P963</accession>
<name>A0A2S0P963_9NEIS</name>
<keyword evidence="5 6" id="KW-0472">Membrane</keyword>
<evidence type="ECO:0000256" key="1">
    <source>
        <dbReference type="ARBA" id="ARBA00004141"/>
    </source>
</evidence>
<dbReference type="PANTHER" id="PTHR32322:SF2">
    <property type="entry name" value="EAMA DOMAIN-CONTAINING PROTEIN"/>
    <property type="match status" value="1"/>
</dbReference>
<feature type="transmembrane region" description="Helical" evidence="6">
    <location>
        <begin position="34"/>
        <end position="50"/>
    </location>
</feature>
<dbReference type="Proteomes" id="UP000244173">
    <property type="component" value="Chromosome"/>
</dbReference>
<evidence type="ECO:0000256" key="3">
    <source>
        <dbReference type="ARBA" id="ARBA00022692"/>
    </source>
</evidence>
<feature type="transmembrane region" description="Helical" evidence="6">
    <location>
        <begin position="147"/>
        <end position="166"/>
    </location>
</feature>
<comment type="similarity">
    <text evidence="2">Belongs to the EamA transporter family.</text>
</comment>
<organism evidence="8 9">
    <name type="scientific">Microvirgula aerodenitrificans</name>
    <dbReference type="NCBI Taxonomy" id="57480"/>
    <lineage>
        <taxon>Bacteria</taxon>
        <taxon>Pseudomonadati</taxon>
        <taxon>Pseudomonadota</taxon>
        <taxon>Betaproteobacteria</taxon>
        <taxon>Neisseriales</taxon>
        <taxon>Aquaspirillaceae</taxon>
        <taxon>Microvirgula</taxon>
    </lineage>
</organism>
<comment type="subcellular location">
    <subcellularLocation>
        <location evidence="1">Membrane</location>
        <topology evidence="1">Multi-pass membrane protein</topology>
    </subcellularLocation>
</comment>
<dbReference type="KEGG" id="maer:DAI18_07360"/>
<dbReference type="GO" id="GO:0016020">
    <property type="term" value="C:membrane"/>
    <property type="evidence" value="ECO:0007669"/>
    <property type="project" value="UniProtKB-SubCell"/>
</dbReference>
<feature type="transmembrane region" description="Helical" evidence="6">
    <location>
        <begin position="178"/>
        <end position="205"/>
    </location>
</feature>
<dbReference type="Pfam" id="PF00892">
    <property type="entry name" value="EamA"/>
    <property type="match status" value="2"/>
</dbReference>
<dbReference type="PANTHER" id="PTHR32322">
    <property type="entry name" value="INNER MEMBRANE TRANSPORTER"/>
    <property type="match status" value="1"/>
</dbReference>
<evidence type="ECO:0000259" key="7">
    <source>
        <dbReference type="Pfam" id="PF00892"/>
    </source>
</evidence>
<evidence type="ECO:0000256" key="6">
    <source>
        <dbReference type="SAM" id="Phobius"/>
    </source>
</evidence>
<feature type="transmembrane region" description="Helical" evidence="6">
    <location>
        <begin position="265"/>
        <end position="284"/>
    </location>
</feature>
<dbReference type="EMBL" id="CP028519">
    <property type="protein sequence ID" value="AVY93881.1"/>
    <property type="molecule type" value="Genomic_DNA"/>
</dbReference>
<evidence type="ECO:0000256" key="4">
    <source>
        <dbReference type="ARBA" id="ARBA00022989"/>
    </source>
</evidence>
<keyword evidence="9" id="KW-1185">Reference proteome</keyword>
<proteinExistence type="inferred from homology"/>
<dbReference type="OrthoDB" id="2352272at2"/>
<reference evidence="8 9" key="1">
    <citation type="submission" date="2018-04" db="EMBL/GenBank/DDBJ databases">
        <title>Denitrifier Microvirgula.</title>
        <authorList>
            <person name="Anderson E."/>
            <person name="Jang J."/>
            <person name="Ishii S."/>
        </authorList>
    </citation>
    <scope>NUCLEOTIDE SEQUENCE [LARGE SCALE GENOMIC DNA]</scope>
    <source>
        <strain evidence="8 9">BE2.4</strain>
    </source>
</reference>
<dbReference type="InterPro" id="IPR000620">
    <property type="entry name" value="EamA_dom"/>
</dbReference>
<dbReference type="AlphaFoldDB" id="A0A2S0P963"/>
<dbReference type="InterPro" id="IPR050638">
    <property type="entry name" value="AA-Vitamin_Transporters"/>
</dbReference>
<evidence type="ECO:0000313" key="9">
    <source>
        <dbReference type="Proteomes" id="UP000244173"/>
    </source>
</evidence>
<feature type="transmembrane region" description="Helical" evidence="6">
    <location>
        <begin position="62"/>
        <end position="84"/>
    </location>
</feature>
<evidence type="ECO:0000313" key="8">
    <source>
        <dbReference type="EMBL" id="AVY93881.1"/>
    </source>
</evidence>
<keyword evidence="4 6" id="KW-1133">Transmembrane helix</keyword>
<feature type="transmembrane region" description="Helical" evidence="6">
    <location>
        <begin position="211"/>
        <end position="235"/>
    </location>
</feature>
<feature type="transmembrane region" description="Helical" evidence="6">
    <location>
        <begin position="118"/>
        <end position="135"/>
    </location>
</feature>
<feature type="domain" description="EamA" evidence="7">
    <location>
        <begin position="4"/>
        <end position="133"/>
    </location>
</feature>
<dbReference type="InterPro" id="IPR037185">
    <property type="entry name" value="EmrE-like"/>
</dbReference>
<evidence type="ECO:0000256" key="2">
    <source>
        <dbReference type="ARBA" id="ARBA00007362"/>
    </source>
</evidence>
<evidence type="ECO:0000256" key="5">
    <source>
        <dbReference type="ARBA" id="ARBA00023136"/>
    </source>
</evidence>